<dbReference type="PANTHER" id="PTHR23517:SF2">
    <property type="entry name" value="MULTIDRUG RESISTANCE PROTEIN MDTH"/>
    <property type="match status" value="1"/>
</dbReference>
<feature type="transmembrane region" description="Helical" evidence="8">
    <location>
        <begin position="306"/>
        <end position="331"/>
    </location>
</feature>
<evidence type="ECO:0000313" key="11">
    <source>
        <dbReference type="Proteomes" id="UP000269438"/>
    </source>
</evidence>
<keyword evidence="2" id="KW-0813">Transport</keyword>
<dbReference type="AlphaFoldDB" id="A0A3L7ARH6"/>
<feature type="transmembrane region" description="Helical" evidence="8">
    <location>
        <begin position="129"/>
        <end position="151"/>
    </location>
</feature>
<comment type="caution">
    <text evidence="10">The sequence shown here is derived from an EMBL/GenBank/DDBJ whole genome shotgun (WGS) entry which is preliminary data.</text>
</comment>
<dbReference type="GO" id="GO:0022857">
    <property type="term" value="F:transmembrane transporter activity"/>
    <property type="evidence" value="ECO:0007669"/>
    <property type="project" value="InterPro"/>
</dbReference>
<dbReference type="InterPro" id="IPR050171">
    <property type="entry name" value="MFS_Transporters"/>
</dbReference>
<dbReference type="InterPro" id="IPR011701">
    <property type="entry name" value="MFS"/>
</dbReference>
<dbReference type="InterPro" id="IPR020846">
    <property type="entry name" value="MFS_dom"/>
</dbReference>
<dbReference type="PROSITE" id="PS50850">
    <property type="entry name" value="MFS"/>
    <property type="match status" value="1"/>
</dbReference>
<feature type="transmembrane region" description="Helical" evidence="8">
    <location>
        <begin position="195"/>
        <end position="213"/>
    </location>
</feature>
<keyword evidence="3" id="KW-1003">Cell membrane</keyword>
<feature type="transmembrane region" description="Helical" evidence="8">
    <location>
        <begin position="337"/>
        <end position="358"/>
    </location>
</feature>
<feature type="transmembrane region" description="Helical" evidence="8">
    <location>
        <begin position="396"/>
        <end position="416"/>
    </location>
</feature>
<keyword evidence="4 8" id="KW-0812">Transmembrane</keyword>
<accession>A0A3L7ARH6</accession>
<name>A0A3L7ARH6_9MICO</name>
<feature type="domain" description="Major facilitator superfamily (MFS) profile" evidence="9">
    <location>
        <begin position="40"/>
        <end position="417"/>
    </location>
</feature>
<keyword evidence="5 8" id="KW-1133">Transmembrane helix</keyword>
<evidence type="ECO:0000256" key="7">
    <source>
        <dbReference type="SAM" id="MobiDB-lite"/>
    </source>
</evidence>
<dbReference type="PANTHER" id="PTHR23517">
    <property type="entry name" value="RESISTANCE PROTEIN MDTM, PUTATIVE-RELATED-RELATED"/>
    <property type="match status" value="1"/>
</dbReference>
<comment type="subcellular location">
    <subcellularLocation>
        <location evidence="1">Cell membrane</location>
        <topology evidence="1">Multi-pass membrane protein</topology>
    </subcellularLocation>
</comment>
<evidence type="ECO:0000256" key="5">
    <source>
        <dbReference type="ARBA" id="ARBA00022989"/>
    </source>
</evidence>
<dbReference type="Gene3D" id="1.20.1250.20">
    <property type="entry name" value="MFS general substrate transporter like domains"/>
    <property type="match status" value="2"/>
</dbReference>
<dbReference type="EMBL" id="RCUY01000005">
    <property type="protein sequence ID" value="RLP83096.1"/>
    <property type="molecule type" value="Genomic_DNA"/>
</dbReference>
<feature type="transmembrane region" description="Helical" evidence="8">
    <location>
        <begin position="370"/>
        <end position="390"/>
    </location>
</feature>
<dbReference type="OrthoDB" id="4042314at2"/>
<evidence type="ECO:0000256" key="8">
    <source>
        <dbReference type="SAM" id="Phobius"/>
    </source>
</evidence>
<feature type="region of interest" description="Disordered" evidence="7">
    <location>
        <begin position="13"/>
        <end position="35"/>
    </location>
</feature>
<dbReference type="GO" id="GO:0005886">
    <property type="term" value="C:plasma membrane"/>
    <property type="evidence" value="ECO:0007669"/>
    <property type="project" value="UniProtKB-SubCell"/>
</dbReference>
<dbReference type="Proteomes" id="UP000269438">
    <property type="component" value="Unassembled WGS sequence"/>
</dbReference>
<dbReference type="SUPFAM" id="SSF103473">
    <property type="entry name" value="MFS general substrate transporter"/>
    <property type="match status" value="1"/>
</dbReference>
<sequence length="442" mass="46027">MRARPTRWFIRSPGTHNLSSPMAKPAEETITPNSGHRSRRTLAVVGLSTLVGRSGGFLSIFGSIYLTSTTLGPNSIVVVLTVAGVFSMLSSVLSGRLADRFSPRSILISVSVINAVVLAVLAANPGIPVALGCMILASGMTAAFIPPAATLVQRTSRSEKTLTTRFATFRLFLNIGTTSSPLIAMILGETYFDRLFLYSAIANLIAALVLLLTPRHIPQNTDPHPLATGSTHTHGGPSHGTVVGITLGALGITAALYAQFQSTLPLAIRAEHTGLAIYSTLILINSATVIIGEVPLSILTRRFAPWIPLTLGIALMSTGIFLAGACVAVPVVMVAGALIFTFGEMMFAPVANTVAARLAPAGKSARYQGYLSSMQALGFALGPAAGVALYFTAAAYIWLVILAIGLGLSVLLGALLRRPLGSATMTENPVAQAAPTTEQGTP</sequence>
<feature type="transmembrane region" description="Helical" evidence="8">
    <location>
        <begin position="171"/>
        <end position="189"/>
    </location>
</feature>
<evidence type="ECO:0000256" key="4">
    <source>
        <dbReference type="ARBA" id="ARBA00022692"/>
    </source>
</evidence>
<dbReference type="Pfam" id="PF07690">
    <property type="entry name" value="MFS_1"/>
    <property type="match status" value="1"/>
</dbReference>
<keyword evidence="6 8" id="KW-0472">Membrane</keyword>
<feature type="transmembrane region" description="Helical" evidence="8">
    <location>
        <begin position="105"/>
        <end position="123"/>
    </location>
</feature>
<feature type="transmembrane region" description="Helical" evidence="8">
    <location>
        <begin position="242"/>
        <end position="260"/>
    </location>
</feature>
<evidence type="ECO:0000259" key="9">
    <source>
        <dbReference type="PROSITE" id="PS50850"/>
    </source>
</evidence>
<dbReference type="InterPro" id="IPR036259">
    <property type="entry name" value="MFS_trans_sf"/>
</dbReference>
<feature type="transmembrane region" description="Helical" evidence="8">
    <location>
        <begin position="71"/>
        <end position="93"/>
    </location>
</feature>
<organism evidence="10 11">
    <name type="scientific">Mycetocola lacteus</name>
    <dbReference type="NCBI Taxonomy" id="76637"/>
    <lineage>
        <taxon>Bacteria</taxon>
        <taxon>Bacillati</taxon>
        <taxon>Actinomycetota</taxon>
        <taxon>Actinomycetes</taxon>
        <taxon>Micrococcales</taxon>
        <taxon>Microbacteriaceae</taxon>
        <taxon>Mycetocola</taxon>
    </lineage>
</organism>
<evidence type="ECO:0000256" key="6">
    <source>
        <dbReference type="ARBA" id="ARBA00023136"/>
    </source>
</evidence>
<gene>
    <name evidence="10" type="ORF">D9V34_07615</name>
</gene>
<protein>
    <submittedName>
        <fullName evidence="10">MFS transporter</fullName>
    </submittedName>
</protein>
<reference evidence="10 11" key="1">
    <citation type="submission" date="2018-10" db="EMBL/GenBank/DDBJ databases">
        <authorList>
            <person name="Li J."/>
        </authorList>
    </citation>
    <scope>NUCLEOTIDE SEQUENCE [LARGE SCALE GENOMIC DNA]</scope>
    <source>
        <strain evidence="10 11">JCM 11654</strain>
    </source>
</reference>
<evidence type="ECO:0000313" key="10">
    <source>
        <dbReference type="EMBL" id="RLP83096.1"/>
    </source>
</evidence>
<feature type="transmembrane region" description="Helical" evidence="8">
    <location>
        <begin position="42"/>
        <end position="65"/>
    </location>
</feature>
<evidence type="ECO:0000256" key="3">
    <source>
        <dbReference type="ARBA" id="ARBA00022475"/>
    </source>
</evidence>
<keyword evidence="11" id="KW-1185">Reference proteome</keyword>
<evidence type="ECO:0000256" key="1">
    <source>
        <dbReference type="ARBA" id="ARBA00004651"/>
    </source>
</evidence>
<feature type="transmembrane region" description="Helical" evidence="8">
    <location>
        <begin position="275"/>
        <end position="294"/>
    </location>
</feature>
<proteinExistence type="predicted"/>
<evidence type="ECO:0000256" key="2">
    <source>
        <dbReference type="ARBA" id="ARBA00022448"/>
    </source>
</evidence>